<keyword evidence="2" id="KW-1185">Reference proteome</keyword>
<protein>
    <submittedName>
        <fullName evidence="1">Uncharacterized protein</fullName>
    </submittedName>
</protein>
<evidence type="ECO:0000313" key="2">
    <source>
        <dbReference type="Proteomes" id="UP001630127"/>
    </source>
</evidence>
<sequence length="223" mass="26277">MALQSAFRERLAQMEHTRNQRLSLLQSEKEIQVSKCRDLASKLSNIRSMEQRCLILDCKIASHHLIISSLKTQLHRLDTIYEEIVQRIRTIKIEVEELEELEKQKYSYYISQSREMEDFKAEVVSHIANFQVQVEELRTKANEIESYFSKLQCNLNYSNNSEISAAETKKINLLAQKDSLDKNVASNYQIREQLRKQLQTILADQEQWRKTSNQANVLYVYKS</sequence>
<proteinExistence type="predicted"/>
<dbReference type="InterPro" id="IPR021042">
    <property type="entry name" value="Herpes_UL139_cytomegalovirus"/>
</dbReference>
<reference evidence="1 2" key="1">
    <citation type="submission" date="2024-11" db="EMBL/GenBank/DDBJ databases">
        <title>A near-complete genome assembly of Cinchona calisaya.</title>
        <authorList>
            <person name="Lian D.C."/>
            <person name="Zhao X.W."/>
            <person name="Wei L."/>
        </authorList>
    </citation>
    <scope>NUCLEOTIDE SEQUENCE [LARGE SCALE GENOMIC DNA]</scope>
    <source>
        <tissue evidence="1">Nenye</tissue>
    </source>
</reference>
<comment type="caution">
    <text evidence="1">The sequence shown here is derived from an EMBL/GenBank/DDBJ whole genome shotgun (WGS) entry which is preliminary data.</text>
</comment>
<dbReference type="Pfam" id="PF12507">
    <property type="entry name" value="HCMV_UL139"/>
    <property type="match status" value="1"/>
</dbReference>
<dbReference type="PANTHER" id="PTHR37214">
    <property type="entry name" value="CYTOMEGALOVIRUS UL139 PROTEIN"/>
    <property type="match status" value="1"/>
</dbReference>
<dbReference type="EMBL" id="JBJUIK010000014">
    <property type="protein sequence ID" value="KAL3503827.1"/>
    <property type="molecule type" value="Genomic_DNA"/>
</dbReference>
<dbReference type="Proteomes" id="UP001630127">
    <property type="component" value="Unassembled WGS sequence"/>
</dbReference>
<evidence type="ECO:0000313" key="1">
    <source>
        <dbReference type="EMBL" id="KAL3503827.1"/>
    </source>
</evidence>
<name>A0ABD2YBM4_9GENT</name>
<dbReference type="PANTHER" id="PTHR37214:SF2">
    <property type="entry name" value="CYTOMEGALOVIRUS UL139 PROTEIN"/>
    <property type="match status" value="1"/>
</dbReference>
<gene>
    <name evidence="1" type="ORF">ACH5RR_033668</name>
</gene>
<accession>A0ABD2YBM4</accession>
<organism evidence="1 2">
    <name type="scientific">Cinchona calisaya</name>
    <dbReference type="NCBI Taxonomy" id="153742"/>
    <lineage>
        <taxon>Eukaryota</taxon>
        <taxon>Viridiplantae</taxon>
        <taxon>Streptophyta</taxon>
        <taxon>Embryophyta</taxon>
        <taxon>Tracheophyta</taxon>
        <taxon>Spermatophyta</taxon>
        <taxon>Magnoliopsida</taxon>
        <taxon>eudicotyledons</taxon>
        <taxon>Gunneridae</taxon>
        <taxon>Pentapetalae</taxon>
        <taxon>asterids</taxon>
        <taxon>lamiids</taxon>
        <taxon>Gentianales</taxon>
        <taxon>Rubiaceae</taxon>
        <taxon>Cinchonoideae</taxon>
        <taxon>Cinchoneae</taxon>
        <taxon>Cinchona</taxon>
    </lineage>
</organism>
<dbReference type="AlphaFoldDB" id="A0ABD2YBM4"/>